<reference evidence="2 3" key="1">
    <citation type="journal article" date="2020" name="mSystems">
        <title>Defining Genomic and Predicted Metabolic Features of the Acetobacterium Genus.</title>
        <authorList>
            <person name="Ross D.E."/>
            <person name="Marshall C.W."/>
            <person name="Gulliver D."/>
            <person name="May H.D."/>
            <person name="Norman R.S."/>
        </authorList>
    </citation>
    <scope>NUCLEOTIDE SEQUENCE [LARGE SCALE GENOMIC DNA]</scope>
    <source>
        <strain evidence="2 3">DSM 8238</strain>
    </source>
</reference>
<dbReference type="EMBL" id="WJBC01000004">
    <property type="protein sequence ID" value="MBC3803555.1"/>
    <property type="molecule type" value="Genomic_DNA"/>
</dbReference>
<evidence type="ECO:0000313" key="3">
    <source>
        <dbReference type="Proteomes" id="UP000603234"/>
    </source>
</evidence>
<protein>
    <recommendedName>
        <fullName evidence="1">PPM-type phosphatase domain-containing protein</fullName>
    </recommendedName>
</protein>
<accession>A0ABR6WSI6</accession>
<gene>
    <name evidence="2" type="ORF">GH808_03775</name>
</gene>
<dbReference type="Proteomes" id="UP000603234">
    <property type="component" value="Unassembled WGS sequence"/>
</dbReference>
<dbReference type="Gene3D" id="3.60.40.10">
    <property type="entry name" value="PPM-type phosphatase domain"/>
    <property type="match status" value="1"/>
</dbReference>
<dbReference type="InterPro" id="IPR001932">
    <property type="entry name" value="PPM-type_phosphatase-like_dom"/>
</dbReference>
<dbReference type="RefSeq" id="WP_186841471.1">
    <property type="nucleotide sequence ID" value="NZ_WJBC01000004.1"/>
</dbReference>
<evidence type="ECO:0000313" key="2">
    <source>
        <dbReference type="EMBL" id="MBC3803555.1"/>
    </source>
</evidence>
<comment type="caution">
    <text evidence="2">The sequence shown here is derived from an EMBL/GenBank/DDBJ whole genome shotgun (WGS) entry which is preliminary data.</text>
</comment>
<evidence type="ECO:0000259" key="1">
    <source>
        <dbReference type="Pfam" id="PF13672"/>
    </source>
</evidence>
<dbReference type="SUPFAM" id="SSF81606">
    <property type="entry name" value="PP2C-like"/>
    <property type="match status" value="1"/>
</dbReference>
<feature type="domain" description="PPM-type phosphatase" evidence="1">
    <location>
        <begin position="13"/>
        <end position="202"/>
    </location>
</feature>
<sequence length="236" mass="26686">MRYEGIGYSSVMGALHTKSRLPNQDSYLVKKLKFGTLLVVSDGMGSHAHAEVGSRAVCRSVSKALQIWNENKCEDIRLLIPLLHSMWNLDIYPFAKNECGATCLFAFVSVEGKVFLGQLGDGSIYFDFGKGTEVLKDKDDDFANLTTGINNIRSFEDWILMTVDAFDKPIKLCLMTDGVSETLIENKRSAFVELIWKRISEKANVIERNNLVYRVLNQWNPVNSGDDRTLISYEKR</sequence>
<dbReference type="Pfam" id="PF13672">
    <property type="entry name" value="PP2C_2"/>
    <property type="match status" value="1"/>
</dbReference>
<dbReference type="InterPro" id="IPR036457">
    <property type="entry name" value="PPM-type-like_dom_sf"/>
</dbReference>
<name>A0ABR6WSI6_9FIRM</name>
<keyword evidence="3" id="KW-1185">Reference proteome</keyword>
<organism evidence="2 3">
    <name type="scientific">Acetobacterium fimetarium</name>
    <dbReference type="NCBI Taxonomy" id="52691"/>
    <lineage>
        <taxon>Bacteria</taxon>
        <taxon>Bacillati</taxon>
        <taxon>Bacillota</taxon>
        <taxon>Clostridia</taxon>
        <taxon>Eubacteriales</taxon>
        <taxon>Eubacteriaceae</taxon>
        <taxon>Acetobacterium</taxon>
    </lineage>
</organism>
<proteinExistence type="predicted"/>